<comment type="caution">
    <text evidence="1">The sequence shown here is derived from an EMBL/GenBank/DDBJ whole genome shotgun (WGS) entry which is preliminary data.</text>
</comment>
<sequence>MKNNKLPFQIGNHYENWEFDLEPTEKERILGFDSYIYFRELLFLGVIPRYVELVFCWDILKVVKLTVDFETKEQLKLFRDILDINFGNRTQFKNEYLDAEIYNLFCDIELWLIYIPDGYSIELSYGKNRYLEEIYK</sequence>
<proteinExistence type="predicted"/>
<reference evidence="1" key="1">
    <citation type="submission" date="2019-08" db="EMBL/GenBank/DDBJ databases">
        <authorList>
            <person name="Kucharzyk K."/>
            <person name="Murdoch R.W."/>
            <person name="Higgins S."/>
            <person name="Loffler F."/>
        </authorList>
    </citation>
    <scope>NUCLEOTIDE SEQUENCE</scope>
</reference>
<evidence type="ECO:0000313" key="1">
    <source>
        <dbReference type="EMBL" id="MPL56818.1"/>
    </source>
</evidence>
<dbReference type="EMBL" id="VSSQ01000003">
    <property type="protein sequence ID" value="MPL56818.1"/>
    <property type="molecule type" value="Genomic_DNA"/>
</dbReference>
<protein>
    <submittedName>
        <fullName evidence="1">Uncharacterized protein</fullName>
    </submittedName>
</protein>
<organism evidence="1">
    <name type="scientific">bioreactor metagenome</name>
    <dbReference type="NCBI Taxonomy" id="1076179"/>
    <lineage>
        <taxon>unclassified sequences</taxon>
        <taxon>metagenomes</taxon>
        <taxon>ecological metagenomes</taxon>
    </lineage>
</organism>
<dbReference type="AlphaFoldDB" id="A0A644SQ77"/>
<gene>
    <name evidence="1" type="ORF">SDC9_02308</name>
</gene>
<accession>A0A644SQ77</accession>
<name>A0A644SQ77_9ZZZZ</name>